<dbReference type="SUPFAM" id="SSF118215">
    <property type="entry name" value="Proton glutamate symport protein"/>
    <property type="match status" value="1"/>
</dbReference>
<dbReference type="PANTHER" id="PTHR42865">
    <property type="entry name" value="PROTON/GLUTAMATE-ASPARTATE SYMPORTER"/>
    <property type="match status" value="1"/>
</dbReference>
<keyword evidence="4 7" id="KW-0812">Transmembrane</keyword>
<sequence length="421" mass="45112">MTQFSGKQLWKNYSGILLLLAGMLIGGFVGALFPGAVIYLKPIGDIFLNLLFVTVIPLVFFAIAISVASIEQKHQLGKVLGAMAVTFLVFILLAALFTVFIGYLFPMGKLNLQAAPVAERLANQESWGQVLVNFFTVGEFYQLLSRKNMLALLVFAFLLGTAVRQSGPAAQPFRDFLAAGNEVMKNLLLLIMKTAPVGLGAYIAYQAADLGPQLFGLYARPMALYYGTGFLYFFIFFTLYAFVGNGRTGVRLFWKNNILPSLTAVSTCSSLATMPANLVAAERIGVPAAIANVVIPLGTSLHKNGSSISAIVKIYAVFQVMGWDLFEPQNLLIALGITVLCSIVEGGIPNGGYIGELLMIAAYHLPADVVPLVMIIGTLVDPLATILNATGNTVAAMVVTRMLGEKFTPLATPVNNRVPAG</sequence>
<protein>
    <submittedName>
        <fullName evidence="8">Sodium:proton antiporter</fullName>
    </submittedName>
</protein>
<dbReference type="GO" id="GO:0006835">
    <property type="term" value="P:dicarboxylic acid transport"/>
    <property type="evidence" value="ECO:0007669"/>
    <property type="project" value="TreeGrafter"/>
</dbReference>
<evidence type="ECO:0000313" key="9">
    <source>
        <dbReference type="Proteomes" id="UP000077667"/>
    </source>
</evidence>
<dbReference type="Gene3D" id="1.10.3860.10">
    <property type="entry name" value="Sodium:dicarboxylate symporter"/>
    <property type="match status" value="1"/>
</dbReference>
<feature type="transmembrane region" description="Helical" evidence="7">
    <location>
        <begin position="187"/>
        <end position="205"/>
    </location>
</feature>
<dbReference type="GO" id="GO:0015293">
    <property type="term" value="F:symporter activity"/>
    <property type="evidence" value="ECO:0007669"/>
    <property type="project" value="UniProtKB-KW"/>
</dbReference>
<dbReference type="PRINTS" id="PR00173">
    <property type="entry name" value="EDTRNSPORT"/>
</dbReference>
<evidence type="ECO:0000313" key="8">
    <source>
        <dbReference type="EMBL" id="ANH82317.1"/>
    </source>
</evidence>
<comment type="subcellular location">
    <subcellularLocation>
        <location evidence="1">Cell membrane</location>
        <topology evidence="1">Multi-pass membrane protein</topology>
    </subcellularLocation>
</comment>
<evidence type="ECO:0000256" key="4">
    <source>
        <dbReference type="ARBA" id="ARBA00022692"/>
    </source>
</evidence>
<dbReference type="InterPro" id="IPR001991">
    <property type="entry name" value="Na-dicarboxylate_symporter"/>
</dbReference>
<dbReference type="RefSeq" id="WP_067758297.1">
    <property type="nucleotide sequence ID" value="NZ_CP015772.1"/>
</dbReference>
<dbReference type="OrthoDB" id="9768885at2"/>
<proteinExistence type="predicted"/>
<gene>
    <name evidence="8" type="ORF">A8C56_16315</name>
</gene>
<dbReference type="Pfam" id="PF00375">
    <property type="entry name" value="SDF"/>
    <property type="match status" value="1"/>
</dbReference>
<dbReference type="PANTHER" id="PTHR42865:SF7">
    <property type="entry name" value="PROTON_GLUTAMATE-ASPARTATE SYMPORTER"/>
    <property type="match status" value="1"/>
</dbReference>
<feature type="transmembrane region" description="Helical" evidence="7">
    <location>
        <begin position="79"/>
        <end position="105"/>
    </location>
</feature>
<dbReference type="AlphaFoldDB" id="A0A1A9I3R6"/>
<reference evidence="8 9" key="1">
    <citation type="submission" date="2016-05" db="EMBL/GenBank/DDBJ databases">
        <title>Niabella ginsenosidivorans BS26 whole genome sequencing.</title>
        <authorList>
            <person name="Im W.T."/>
            <person name="Siddiqi M.Z."/>
        </authorList>
    </citation>
    <scope>NUCLEOTIDE SEQUENCE [LARGE SCALE GENOMIC DNA]</scope>
    <source>
        <strain evidence="8 9">BS26</strain>
    </source>
</reference>
<dbReference type="GO" id="GO:0005886">
    <property type="term" value="C:plasma membrane"/>
    <property type="evidence" value="ECO:0007669"/>
    <property type="project" value="UniProtKB-SubCell"/>
</dbReference>
<evidence type="ECO:0000256" key="7">
    <source>
        <dbReference type="SAM" id="Phobius"/>
    </source>
</evidence>
<evidence type="ECO:0000256" key="2">
    <source>
        <dbReference type="ARBA" id="ARBA00022448"/>
    </source>
</evidence>
<keyword evidence="5 7" id="KW-1133">Transmembrane helix</keyword>
<evidence type="ECO:0000256" key="3">
    <source>
        <dbReference type="ARBA" id="ARBA00022475"/>
    </source>
</evidence>
<evidence type="ECO:0000256" key="1">
    <source>
        <dbReference type="ARBA" id="ARBA00004651"/>
    </source>
</evidence>
<keyword evidence="2" id="KW-0813">Transport</keyword>
<keyword evidence="9" id="KW-1185">Reference proteome</keyword>
<accession>A0A1A9I3R6</accession>
<dbReference type="EMBL" id="CP015772">
    <property type="protein sequence ID" value="ANH82317.1"/>
    <property type="molecule type" value="Genomic_DNA"/>
</dbReference>
<feature type="transmembrane region" description="Helical" evidence="7">
    <location>
        <begin position="46"/>
        <end position="67"/>
    </location>
</feature>
<keyword evidence="6 7" id="KW-0472">Membrane</keyword>
<dbReference type="KEGG" id="nia:A8C56_16315"/>
<name>A0A1A9I3R6_9BACT</name>
<evidence type="ECO:0000256" key="5">
    <source>
        <dbReference type="ARBA" id="ARBA00022989"/>
    </source>
</evidence>
<keyword evidence="3" id="KW-1003">Cell membrane</keyword>
<dbReference type="InterPro" id="IPR036458">
    <property type="entry name" value="Na:dicarbo_symporter_sf"/>
</dbReference>
<dbReference type="Proteomes" id="UP000077667">
    <property type="component" value="Chromosome"/>
</dbReference>
<feature type="transmembrane region" description="Helical" evidence="7">
    <location>
        <begin position="225"/>
        <end position="243"/>
    </location>
</feature>
<organism evidence="8 9">
    <name type="scientific">Niabella ginsenosidivorans</name>
    <dbReference type="NCBI Taxonomy" id="1176587"/>
    <lineage>
        <taxon>Bacteria</taxon>
        <taxon>Pseudomonadati</taxon>
        <taxon>Bacteroidota</taxon>
        <taxon>Chitinophagia</taxon>
        <taxon>Chitinophagales</taxon>
        <taxon>Chitinophagaceae</taxon>
        <taxon>Niabella</taxon>
    </lineage>
</organism>
<feature type="transmembrane region" description="Helical" evidence="7">
    <location>
        <begin position="12"/>
        <end position="40"/>
    </location>
</feature>
<evidence type="ECO:0000256" key="6">
    <source>
        <dbReference type="ARBA" id="ARBA00023136"/>
    </source>
</evidence>